<sequence length="412" mass="45786">MRVLFVTPYLPAPPDFGGAIRMYALIREVAKAHEVTILSLAGPGDDPALTERELGTTIAVRVPWTGRQPPSAAKRLGQLRALFSPRSAQHRQMIHPALQSALDRLLREQPVDLVQFEFSLTALYRLPCDRPVVLDVHNVEHDLVRQIARHGSVIRRWFNGIEWRKLRRDEIEAWRRASLCLATSVADSQVIEAATGRTAIVIPNGIDLERVPRRPLTLGRPERLVFVGTLRYWPNAEGLRFFVSRVLPLLRARIPSVEFVAVGADPPAELAAMARAAGVHLAGRVPDPKPWLERAGIVVVPLLSGGGTRLKVLEAFAAGRPVVSTRLGVAGLEVEDGVHLLLADSPEEFAQAVTRLVESPQLRESLVENAWRLVNQRYRWTTIGQRLLDTYDRLISGPRPGDERVEAAVHTD</sequence>
<dbReference type="PANTHER" id="PTHR12526">
    <property type="entry name" value="GLYCOSYLTRANSFERASE"/>
    <property type="match status" value="1"/>
</dbReference>
<reference evidence="2" key="1">
    <citation type="journal article" date="2020" name="mSystems">
        <title>Genome- and Community-Level Interaction Insights into Carbon Utilization and Element Cycling Functions of Hydrothermarchaeota in Hydrothermal Sediment.</title>
        <authorList>
            <person name="Zhou Z."/>
            <person name="Liu Y."/>
            <person name="Xu W."/>
            <person name="Pan J."/>
            <person name="Luo Z.H."/>
            <person name="Li M."/>
        </authorList>
    </citation>
    <scope>NUCLEOTIDE SEQUENCE [LARGE SCALE GENOMIC DNA]</scope>
    <source>
        <strain evidence="2">SpSt-210</strain>
    </source>
</reference>
<feature type="domain" description="Glycosyltransferase subfamily 4-like N-terminal" evidence="1">
    <location>
        <begin position="17"/>
        <end position="210"/>
    </location>
</feature>
<dbReference type="AlphaFoldDB" id="A0A831WY75"/>
<dbReference type="GO" id="GO:0016757">
    <property type="term" value="F:glycosyltransferase activity"/>
    <property type="evidence" value="ECO:0007669"/>
    <property type="project" value="TreeGrafter"/>
</dbReference>
<dbReference type="SUPFAM" id="SSF53756">
    <property type="entry name" value="UDP-Glycosyltransferase/glycogen phosphorylase"/>
    <property type="match status" value="1"/>
</dbReference>
<evidence type="ECO:0000259" key="1">
    <source>
        <dbReference type="Pfam" id="PF13439"/>
    </source>
</evidence>
<dbReference type="Pfam" id="PF13692">
    <property type="entry name" value="Glyco_trans_1_4"/>
    <property type="match status" value="1"/>
</dbReference>
<proteinExistence type="predicted"/>
<dbReference type="PANTHER" id="PTHR12526:SF600">
    <property type="entry name" value="GLYCOSYL TRANSFERASE GROUP 1"/>
    <property type="match status" value="1"/>
</dbReference>
<gene>
    <name evidence="2" type="ORF">ENP34_04230</name>
</gene>
<protein>
    <submittedName>
        <fullName evidence="2">Glycosyltransferase</fullName>
    </submittedName>
</protein>
<comment type="caution">
    <text evidence="2">The sequence shown here is derived from an EMBL/GenBank/DDBJ whole genome shotgun (WGS) entry which is preliminary data.</text>
</comment>
<dbReference type="Pfam" id="PF13439">
    <property type="entry name" value="Glyco_transf_4"/>
    <property type="match status" value="1"/>
</dbReference>
<dbReference type="InterPro" id="IPR028098">
    <property type="entry name" value="Glyco_trans_4-like_N"/>
</dbReference>
<keyword evidence="2" id="KW-0808">Transferase</keyword>
<evidence type="ECO:0000313" key="2">
    <source>
        <dbReference type="EMBL" id="HEG90638.1"/>
    </source>
</evidence>
<dbReference type="EMBL" id="DSIY01000097">
    <property type="protein sequence ID" value="HEG90638.1"/>
    <property type="molecule type" value="Genomic_DNA"/>
</dbReference>
<dbReference type="Gene3D" id="3.40.50.2000">
    <property type="entry name" value="Glycogen Phosphorylase B"/>
    <property type="match status" value="2"/>
</dbReference>
<dbReference type="CDD" id="cd03801">
    <property type="entry name" value="GT4_PimA-like"/>
    <property type="match status" value="1"/>
</dbReference>
<organism evidence="2">
    <name type="scientific">Thermorudis peleae</name>
    <dbReference type="NCBI Taxonomy" id="1382356"/>
    <lineage>
        <taxon>Bacteria</taxon>
        <taxon>Pseudomonadati</taxon>
        <taxon>Thermomicrobiota</taxon>
        <taxon>Thermomicrobia</taxon>
        <taxon>Thermomicrobia incertae sedis</taxon>
        <taxon>Thermorudis</taxon>
    </lineage>
</organism>
<accession>A0A831WY75</accession>
<name>A0A831WY75_9BACT</name>